<organism evidence="2 3">
    <name type="scientific">Isosphaera pallida (strain ATCC 43644 / DSM 9630 / IS1B)</name>
    <dbReference type="NCBI Taxonomy" id="575540"/>
    <lineage>
        <taxon>Bacteria</taxon>
        <taxon>Pseudomonadati</taxon>
        <taxon>Planctomycetota</taxon>
        <taxon>Planctomycetia</taxon>
        <taxon>Isosphaerales</taxon>
        <taxon>Isosphaeraceae</taxon>
        <taxon>Isosphaera</taxon>
    </lineage>
</organism>
<gene>
    <name evidence="2" type="ordered locus">Isop_3098</name>
</gene>
<dbReference type="EMBL" id="CP002353">
    <property type="protein sequence ID" value="ADV63663.1"/>
    <property type="molecule type" value="Genomic_DNA"/>
</dbReference>
<dbReference type="InParanoid" id="E8R3F3"/>
<dbReference type="AlphaFoldDB" id="E8R3F3"/>
<reference key="1">
    <citation type="submission" date="2010-11" db="EMBL/GenBank/DDBJ databases">
        <title>The complete sequence of chromosome of Isophaera pallida ATCC 43644.</title>
        <authorList>
            <consortium name="US DOE Joint Genome Institute (JGI-PGF)"/>
            <person name="Lucas S."/>
            <person name="Copeland A."/>
            <person name="Lapidus A."/>
            <person name="Bruce D."/>
            <person name="Goodwin L."/>
            <person name="Pitluck S."/>
            <person name="Kyrpides N."/>
            <person name="Mavromatis K."/>
            <person name="Pagani I."/>
            <person name="Ivanova N."/>
            <person name="Saunders E."/>
            <person name="Brettin T."/>
            <person name="Detter J.C."/>
            <person name="Han C."/>
            <person name="Tapia R."/>
            <person name="Land M."/>
            <person name="Hauser L."/>
            <person name="Markowitz V."/>
            <person name="Cheng J.-F."/>
            <person name="Hugenholtz P."/>
            <person name="Woyke T."/>
            <person name="Wu D."/>
            <person name="Eisen J.A."/>
        </authorList>
    </citation>
    <scope>NUCLEOTIDE SEQUENCE</scope>
    <source>
        <strain>ATCC 43644</strain>
    </source>
</reference>
<dbReference type="KEGG" id="ipa:Isop_3098"/>
<dbReference type="HOGENOM" id="CLU_030803_1_0_0"/>
<dbReference type="eggNOG" id="COG1520">
    <property type="taxonomic scope" value="Bacteria"/>
</dbReference>
<evidence type="ECO:0000313" key="2">
    <source>
        <dbReference type="EMBL" id="ADV63663.1"/>
    </source>
</evidence>
<proteinExistence type="predicted"/>
<protein>
    <recommendedName>
        <fullName evidence="1">N,N-dimethylformamidase beta subunit-like C-terminal domain-containing protein</fullName>
    </recommendedName>
</protein>
<accession>E8R3F3</accession>
<sequence length="517" mass="58008">MIFPSSQTRVARPTPHRVPRDHLTRRHWWRRVGGLVAWLTWRTSRFSTLSAPGATNDDTLFAPPTLAAYLDRLSAQPGEQVALHVSTTAERFDLEVARLGQRVETVQTLANLKGRAHPIPKDASSHGCRWPQTLSWTIPQDWRPGYYELRLRAQVKGSSQPATATATAFLVVRAPGRGRPGIPLLVLATNTYNAYTNWGGYSLYAYNGKDGVQGRRVSFNRPLTSQFATWEWPFVRWAEARGIELDYAVNSDLEFHPELLETTPLFLSVGHDEYWSKPMRDHLEDWLDRGGNAAFFSGNSVCWQVRSEEDGRALVCYKQAFKHDPVFARDDHATLSTLWSHHLVKRPENQLTGVGFQYGGYHRSHGQLMTFPGGYHVHRPNHWLFEGTGVEQGSLIGSKHTVVGYECDGCDFVIDPETALPVPTGRDGTPNTFEILASAPAIWHPDDCEWYDRWDKGRIGAAVLGVYRRATPNGGTVVTAGSTDWSHGLTLDKDGPDPVIERVTLNVFKRLGQRFSG</sequence>
<dbReference type="STRING" id="575540.Isop_3098"/>
<evidence type="ECO:0000313" key="3">
    <source>
        <dbReference type="Proteomes" id="UP000008631"/>
    </source>
</evidence>
<dbReference type="RefSeq" id="WP_013565951.1">
    <property type="nucleotide sequence ID" value="NC_014962.1"/>
</dbReference>
<dbReference type="InterPro" id="IPR046540">
    <property type="entry name" value="DMFA2_C"/>
</dbReference>
<reference evidence="2 3" key="2">
    <citation type="journal article" date="2011" name="Stand. Genomic Sci.">
        <title>Complete genome sequence of Isosphaera pallida type strain (IS1B).</title>
        <authorList>
            <consortium name="US DOE Joint Genome Institute (JGI-PGF)"/>
            <person name="Goker M."/>
            <person name="Cleland D."/>
            <person name="Saunders E."/>
            <person name="Lapidus A."/>
            <person name="Nolan M."/>
            <person name="Lucas S."/>
            <person name="Hammon N."/>
            <person name="Deshpande S."/>
            <person name="Cheng J.F."/>
            <person name="Tapia R."/>
            <person name="Han C."/>
            <person name="Goodwin L."/>
            <person name="Pitluck S."/>
            <person name="Liolios K."/>
            <person name="Pagani I."/>
            <person name="Ivanova N."/>
            <person name="Mavromatis K."/>
            <person name="Pati A."/>
            <person name="Chen A."/>
            <person name="Palaniappan K."/>
            <person name="Land M."/>
            <person name="Hauser L."/>
            <person name="Chang Y.J."/>
            <person name="Jeffries C.D."/>
            <person name="Detter J.C."/>
            <person name="Beck B."/>
            <person name="Woyke T."/>
            <person name="Bristow J."/>
            <person name="Eisen J.A."/>
            <person name="Markowitz V."/>
            <person name="Hugenholtz P."/>
            <person name="Kyrpides N.C."/>
            <person name="Klenk H.P."/>
        </authorList>
    </citation>
    <scope>NUCLEOTIDE SEQUENCE [LARGE SCALE GENOMIC DNA]</scope>
    <source>
        <strain evidence="3">ATCC 43644 / DSM 9630 / IS1B</strain>
    </source>
</reference>
<evidence type="ECO:0000259" key="1">
    <source>
        <dbReference type="Pfam" id="PF20254"/>
    </source>
</evidence>
<feature type="domain" description="N,N-dimethylformamidase beta subunit-like C-terminal" evidence="1">
    <location>
        <begin position="95"/>
        <end position="490"/>
    </location>
</feature>
<keyword evidence="3" id="KW-1185">Reference proteome</keyword>
<name>E8R3F3_ISOPI</name>
<dbReference type="Proteomes" id="UP000008631">
    <property type="component" value="Chromosome"/>
</dbReference>
<dbReference type="Pfam" id="PF20254">
    <property type="entry name" value="DMFA2_C"/>
    <property type="match status" value="1"/>
</dbReference>